<keyword evidence="7" id="KW-1185">Reference proteome</keyword>
<evidence type="ECO:0000256" key="1">
    <source>
        <dbReference type="ARBA" id="ARBA00022443"/>
    </source>
</evidence>
<dbReference type="Proteomes" id="UP000007819">
    <property type="component" value="Chromosome A1"/>
</dbReference>
<name>A0A8R2JQU3_ACYPI</name>
<feature type="region of interest" description="Disordered" evidence="3">
    <location>
        <begin position="1032"/>
        <end position="1052"/>
    </location>
</feature>
<feature type="compositionally biased region" description="Low complexity" evidence="3">
    <location>
        <begin position="1151"/>
        <end position="1160"/>
    </location>
</feature>
<dbReference type="EnsemblMetazoa" id="XM_029488209.1">
    <property type="protein sequence ID" value="XP_029344069.1"/>
    <property type="gene ID" value="LOC100167196"/>
</dbReference>
<feature type="domain" description="RUN" evidence="5">
    <location>
        <begin position="804"/>
        <end position="948"/>
    </location>
</feature>
<dbReference type="SUPFAM" id="SSF50044">
    <property type="entry name" value="SH3-domain"/>
    <property type="match status" value="1"/>
</dbReference>
<sequence>MIFFGLYYIVKRAIYLSSKKIFNGDHKRKKSKRKNKRNMKDSILGLSSTTYCSVLQKSAMVEVFTANQGDCNSNNLEVLDATLSSYRSNASSQDNADFFQDYSDYQWFADYRYRDSDNFNHHTSILSSISENYNIPCYEEVSRDLDVNLAQVDMEHLKTEDIHNILSTLPSMCGQDLQNVSTESFCKNKQLFSPVKEQSPNPFITFSTDSLDCSDDMLITCKANNKHNYTIAFEEPTMGVSEEFQNSEAMSTGESRNTGSGEAWSSDGSVPVSVPMISSDTTFTTWNKLKKCTTSATTNCTQQLKEHTSLSSSVNEKTQSLPDLMPLRLLWLKQKKSHYDYLVKSTQSEGGNEGRAKLYDVSGIKDQTDSAKFSLVKMFISQKKNRQSDGSLVISDNEATAEVTEPSKNDLEDSLMCENEKTDNIKRVSNNNGSNNSSIIPSKHLWKGSSLNKSMQTSSLDGISSPKPDTKCKNSPVYVMFPSYTLPDLSFLQNPKAALDINNVFLIPQKFSPMPSPEVECKKLNTTPVHEPTSAENSFDLKSICAKGFDHVSDWDSLALLLPRNVSIALSKTPELKDRFKHINFDIKEPSFCQIAFKPLDKKDGMFVYQYDDLSQHQKPPVGRVNSKIPIKNEPKRPINEVPKRFSMYDMKSETFQEQQNKRRSLPSQLTIISNVTPIAGSDVGTSEDEGVECSGSNCDSPNPCVDEAKRLDSLLRQNKQTRVNLKAQVNKYLNRASGHHTPPNSPNQITNQAKKGADNIDRFEGCEINKLTDSITHKKDLVRNCCFGAEKITFCLDNDYTEDLHTIVLDVLCPALYALFSENLKSVLETSFGSVNNSVWQVIEASSQQGVLSSALNELTANVNNELALNEGVMKFNAFIFGLLNVGGLDAWLSYMRTRESVWQKYYNRNALFVRANFGCTLHRDLVDRLIASARPLAKYRPDLDPLYECRKLHESLSNINNRTSWLLKKTARTLENESSRPRSYVDSAAKTTVDVAGTASKRWSGVHMGSKLATAFERLDNIDERIQPEATETCHSSSDASKETPVKGQRFRRLQMKWELLSTKDLTLDTPDFDGPRGESTSARRAAVKSRIPRLVLSPVQQSGPDAFGNKRPMTATYRADSPTSPSGSANNKTEHTSTRIRKPPPSASAPKAMRPSSFSQRTAPCRVEPIRYVRTLSHRLSADNGHLSFNEGEKLQLVLDVDDKWILCCRGARKGLVPRSSVLMVSK</sequence>
<dbReference type="PROSITE" id="PS50826">
    <property type="entry name" value="RUN"/>
    <property type="match status" value="1"/>
</dbReference>
<dbReference type="InterPro" id="IPR001452">
    <property type="entry name" value="SH3_domain"/>
</dbReference>
<feature type="region of interest" description="Disordered" evidence="3">
    <location>
        <begin position="618"/>
        <end position="637"/>
    </location>
</feature>
<feature type="domain" description="SH3" evidence="4">
    <location>
        <begin position="1171"/>
        <end position="1230"/>
    </location>
</feature>
<reference evidence="6" key="2">
    <citation type="submission" date="2022-06" db="UniProtKB">
        <authorList>
            <consortium name="EnsemblMetazoa"/>
        </authorList>
    </citation>
    <scope>IDENTIFICATION</scope>
</reference>
<organism evidence="6 7">
    <name type="scientific">Acyrthosiphon pisum</name>
    <name type="common">Pea aphid</name>
    <dbReference type="NCBI Taxonomy" id="7029"/>
    <lineage>
        <taxon>Eukaryota</taxon>
        <taxon>Metazoa</taxon>
        <taxon>Ecdysozoa</taxon>
        <taxon>Arthropoda</taxon>
        <taxon>Hexapoda</taxon>
        <taxon>Insecta</taxon>
        <taxon>Pterygota</taxon>
        <taxon>Neoptera</taxon>
        <taxon>Paraneoptera</taxon>
        <taxon>Hemiptera</taxon>
        <taxon>Sternorrhyncha</taxon>
        <taxon>Aphidomorpha</taxon>
        <taxon>Aphidoidea</taxon>
        <taxon>Aphididae</taxon>
        <taxon>Macrosiphini</taxon>
        <taxon>Acyrthosiphon</taxon>
    </lineage>
</organism>
<dbReference type="SUPFAM" id="SSF140741">
    <property type="entry name" value="RUN domain-like"/>
    <property type="match status" value="1"/>
</dbReference>
<dbReference type="EnsemblMetazoa" id="XM_029488210.1">
    <property type="protein sequence ID" value="XP_029344070.1"/>
    <property type="gene ID" value="LOC100167196"/>
</dbReference>
<dbReference type="OrthoDB" id="9884296at2759"/>
<dbReference type="InterPro" id="IPR047343">
    <property type="entry name" value="RUSC1_2"/>
</dbReference>
<evidence type="ECO:0000256" key="3">
    <source>
        <dbReference type="SAM" id="MobiDB-lite"/>
    </source>
</evidence>
<dbReference type="Gene3D" id="1.20.58.900">
    <property type="match status" value="1"/>
</dbReference>
<keyword evidence="1 2" id="KW-0728">SH3 domain</keyword>
<dbReference type="PANTHER" id="PTHR15591:SF13">
    <property type="entry name" value="RUN DOMAIN-CONTAINING PROTEIN"/>
    <property type="match status" value="1"/>
</dbReference>
<feature type="compositionally biased region" description="Polar residues" evidence="3">
    <location>
        <begin position="1124"/>
        <end position="1134"/>
    </location>
</feature>
<dbReference type="InterPro" id="IPR037213">
    <property type="entry name" value="Run_dom_sf"/>
</dbReference>
<feature type="region of interest" description="Disordered" evidence="3">
    <location>
        <begin position="1069"/>
        <end position="1166"/>
    </location>
</feature>
<dbReference type="SMART" id="SM00326">
    <property type="entry name" value="SH3"/>
    <property type="match status" value="1"/>
</dbReference>
<dbReference type="CDD" id="cd17685">
    <property type="entry name" value="RUN_RUSC"/>
    <property type="match status" value="1"/>
</dbReference>
<evidence type="ECO:0000313" key="6">
    <source>
        <dbReference type="EnsemblMetazoa" id="XP_029344070.1"/>
    </source>
</evidence>
<evidence type="ECO:0000256" key="2">
    <source>
        <dbReference type="PROSITE-ProRule" id="PRU00192"/>
    </source>
</evidence>
<protein>
    <recommendedName>
        <fullName evidence="8">Iporin</fullName>
    </recommendedName>
</protein>
<dbReference type="Gene3D" id="2.30.30.40">
    <property type="entry name" value="SH3 Domains"/>
    <property type="match status" value="1"/>
</dbReference>
<reference evidence="7" key="1">
    <citation type="submission" date="2010-06" db="EMBL/GenBank/DDBJ databases">
        <authorList>
            <person name="Jiang H."/>
            <person name="Abraham K."/>
            <person name="Ali S."/>
            <person name="Alsbrooks S.L."/>
            <person name="Anim B.N."/>
            <person name="Anosike U.S."/>
            <person name="Attaway T."/>
            <person name="Bandaranaike D.P."/>
            <person name="Battles P.K."/>
            <person name="Bell S.N."/>
            <person name="Bell A.V."/>
            <person name="Beltran B."/>
            <person name="Bickham C."/>
            <person name="Bustamante Y."/>
            <person name="Caleb T."/>
            <person name="Canada A."/>
            <person name="Cardenas V."/>
            <person name="Carter K."/>
            <person name="Chacko J."/>
            <person name="Chandrabose M.N."/>
            <person name="Chavez D."/>
            <person name="Chavez A."/>
            <person name="Chen L."/>
            <person name="Chu H.-S."/>
            <person name="Claassen K.J."/>
            <person name="Cockrell R."/>
            <person name="Collins M."/>
            <person name="Cooper J.A."/>
            <person name="Cree A."/>
            <person name="Curry S.M."/>
            <person name="Da Y."/>
            <person name="Dao M.D."/>
            <person name="Das B."/>
            <person name="Davila M.-L."/>
            <person name="Davy-Carroll L."/>
            <person name="Denson S."/>
            <person name="Dinh H."/>
            <person name="Ebong V.E."/>
            <person name="Edwards J.R."/>
            <person name="Egan A."/>
            <person name="El-Daye J."/>
            <person name="Escobedo L."/>
            <person name="Fernandez S."/>
            <person name="Fernando P.R."/>
            <person name="Flagg N."/>
            <person name="Forbes L.D."/>
            <person name="Fowler R.G."/>
            <person name="Fu Q."/>
            <person name="Gabisi R.A."/>
            <person name="Ganer J."/>
            <person name="Garbino Pronczuk A."/>
            <person name="Garcia R.M."/>
            <person name="Garner T."/>
            <person name="Garrett T.E."/>
            <person name="Gonzalez D.A."/>
            <person name="Hamid H."/>
            <person name="Hawkins E.S."/>
            <person name="Hirani K."/>
            <person name="Hogues M.E."/>
            <person name="Hollins B."/>
            <person name="Hsiao C.-H."/>
            <person name="Jabil R."/>
            <person name="James M.L."/>
            <person name="Jhangiani S.N."/>
            <person name="Johnson B."/>
            <person name="Johnson Q."/>
            <person name="Joshi V."/>
            <person name="Kalu J.B."/>
            <person name="Kam C."/>
            <person name="Kashfia A."/>
            <person name="Keebler J."/>
            <person name="Kisamo H."/>
            <person name="Kovar C.L."/>
            <person name="Lago L.A."/>
            <person name="Lai C.-Y."/>
            <person name="Laidlaw J."/>
            <person name="Lara F."/>
            <person name="Le T.-K."/>
            <person name="Lee S.L."/>
            <person name="Legall F.H."/>
            <person name="Lemon S.J."/>
            <person name="Lewis L.R."/>
            <person name="Li B."/>
            <person name="Liu Y."/>
            <person name="Liu Y.-S."/>
            <person name="Lopez J."/>
            <person name="Lozado R.J."/>
            <person name="Lu J."/>
            <person name="Madu R.C."/>
            <person name="Maheshwari M."/>
            <person name="Maheshwari R."/>
            <person name="Malloy K."/>
            <person name="Martinez E."/>
            <person name="Mathew T."/>
            <person name="Mercado I.C."/>
            <person name="Mercado C."/>
            <person name="Meyer B."/>
            <person name="Montgomery K."/>
            <person name="Morgan M.B."/>
            <person name="Munidasa M."/>
            <person name="Nazareth L.V."/>
            <person name="Nelson J."/>
            <person name="Ng B.M."/>
            <person name="Nguyen N.B."/>
            <person name="Nguyen P.Q."/>
            <person name="Nguyen T."/>
            <person name="Obregon M."/>
            <person name="Okwuonu G.O."/>
            <person name="Onwere C.G."/>
            <person name="Orozco G."/>
            <person name="Parra A."/>
            <person name="Patel S."/>
            <person name="Patil S."/>
            <person name="Perez A."/>
            <person name="Perez Y."/>
            <person name="Pham C."/>
            <person name="Primus E.L."/>
            <person name="Pu L.-L."/>
            <person name="Puazo M."/>
            <person name="Qin X."/>
            <person name="Quiroz J.B."/>
            <person name="Reese J."/>
            <person name="Richards S."/>
            <person name="Rives C.M."/>
            <person name="Robberts R."/>
            <person name="Ruiz S.J."/>
            <person name="Ruiz M.J."/>
            <person name="Santibanez J."/>
            <person name="Schneider B.W."/>
            <person name="Sisson I."/>
            <person name="Smith M."/>
            <person name="Sodergren E."/>
            <person name="Song X.-Z."/>
            <person name="Song B.B."/>
            <person name="Summersgill H."/>
            <person name="Thelus R."/>
            <person name="Thornton R.D."/>
            <person name="Trejos Z.Y."/>
            <person name="Usmani K."/>
            <person name="Vattathil S."/>
            <person name="Villasana D."/>
            <person name="Walker D.L."/>
            <person name="Wang S."/>
            <person name="Wang K."/>
            <person name="White C.S."/>
            <person name="Williams A.C."/>
            <person name="Williamson J."/>
            <person name="Wilson K."/>
            <person name="Woghiren I.O."/>
            <person name="Woodworth J.R."/>
            <person name="Worley K.C."/>
            <person name="Wright R.A."/>
            <person name="Wu W."/>
            <person name="Young L."/>
            <person name="Zhang L."/>
            <person name="Zhang J."/>
            <person name="Zhu Y."/>
            <person name="Muzny D.M."/>
            <person name="Weinstock G."/>
            <person name="Gibbs R.A."/>
        </authorList>
    </citation>
    <scope>NUCLEOTIDE SEQUENCE [LARGE SCALE GENOMIC DNA]</scope>
    <source>
        <strain evidence="7">LSR1</strain>
    </source>
</reference>
<proteinExistence type="predicted"/>
<evidence type="ECO:0000259" key="5">
    <source>
        <dbReference type="PROSITE" id="PS50826"/>
    </source>
</evidence>
<evidence type="ECO:0008006" key="8">
    <source>
        <dbReference type="Google" id="ProtNLM"/>
    </source>
</evidence>
<dbReference type="Pfam" id="PF02759">
    <property type="entry name" value="RUN"/>
    <property type="match status" value="1"/>
</dbReference>
<dbReference type="InterPro" id="IPR004012">
    <property type="entry name" value="Run_dom"/>
</dbReference>
<dbReference type="PANTHER" id="PTHR15591">
    <property type="entry name" value="RUN AND SH3 DOMAIN CONTAINING"/>
    <property type="match status" value="1"/>
</dbReference>
<feature type="region of interest" description="Disordered" evidence="3">
    <location>
        <begin position="245"/>
        <end position="271"/>
    </location>
</feature>
<dbReference type="PROSITE" id="PS50002">
    <property type="entry name" value="SH3"/>
    <property type="match status" value="1"/>
</dbReference>
<dbReference type="GO" id="GO:0031410">
    <property type="term" value="C:cytoplasmic vesicle"/>
    <property type="evidence" value="ECO:0007669"/>
    <property type="project" value="TreeGrafter"/>
</dbReference>
<dbReference type="AlphaFoldDB" id="A0A8R2JQU3"/>
<accession>A0A8R2JQU3</accession>
<dbReference type="InterPro" id="IPR036028">
    <property type="entry name" value="SH3-like_dom_sf"/>
</dbReference>
<evidence type="ECO:0000313" key="7">
    <source>
        <dbReference type="Proteomes" id="UP000007819"/>
    </source>
</evidence>
<feature type="compositionally biased region" description="Polar residues" evidence="3">
    <location>
        <begin position="245"/>
        <end position="260"/>
    </location>
</feature>
<evidence type="ECO:0000259" key="4">
    <source>
        <dbReference type="PROSITE" id="PS50002"/>
    </source>
</evidence>